<dbReference type="InterPro" id="IPR016024">
    <property type="entry name" value="ARM-type_fold"/>
</dbReference>
<evidence type="ECO:0000313" key="1">
    <source>
        <dbReference type="EMBL" id="KAK3942453.1"/>
    </source>
</evidence>
<sequence length="682" mass="73174">MDMTEDTEEQAAKEQGLSDSVQKVQTLLKARDDTSRFVGLAVLKSVLDNSAELRNDQDAICSLWGSIPPKFIDRLLRTGSSQKSSSGKDGNAKDMLDLAVSVLHTFTALLPDTAKSEDRLVGRIPQLVSCLVQCSDDTTRLVLETLAALVSQPDGARVFMLSVDDVSPLTEMAPSQPLVLDIFGYAWLNYSVTLTSLSTTPNDTDSITSFRSKLDSTIGALVSSFKGTDAVTLSFLGRVLPSLTPALPQNPSWIPQLIKFVRNLATSRPNAAARTAYTNLAAALLETYPSTVPPLLFSDPASSSSSSSTPDDKPFSYLFISLLLIDIRASLPTLLSHLNSPTYPQHSQHLSSAFNILSQFIGYLIHTLDSSSPSSLVPSPDLLLKLRKSISETMSLTIEYLRDRWDGAVAGAMGLHPDAIATPAKTSTGSHLTLSWDSQSLHSTVHNDPLILAAIRALAIWLREDDNDLLRKEAAGLMDMFAELYRTSSGSTAGLDFRRPILVALEGLTADEVGVEALLTHSGWETLTNDLTNILLQSSSTGVAGVEGVAEAEAEAARGMEIVRILLPIVEAEDEIGAHRESWMDLVTHTAAFNLPDDNTPPAEGLGGGGGGGGVVTEFWVAVLQLVTSLLAGSVPGMRRRYTHSIGAIIGIASQIKKKGVRDDDGLQEALDDVLDTLTKLR</sequence>
<evidence type="ECO:0000313" key="2">
    <source>
        <dbReference type="Proteomes" id="UP001303473"/>
    </source>
</evidence>
<dbReference type="PANTHER" id="PTHR13109">
    <property type="entry name" value="NEUROCHONDRIN"/>
    <property type="match status" value="1"/>
</dbReference>
<protein>
    <submittedName>
        <fullName evidence="1">Neurochondrin-domain-containing protein</fullName>
    </submittedName>
</protein>
<dbReference type="AlphaFoldDB" id="A0AAN6S730"/>
<organism evidence="1 2">
    <name type="scientific">Diplogelasinospora grovesii</name>
    <dbReference type="NCBI Taxonomy" id="303347"/>
    <lineage>
        <taxon>Eukaryota</taxon>
        <taxon>Fungi</taxon>
        <taxon>Dikarya</taxon>
        <taxon>Ascomycota</taxon>
        <taxon>Pezizomycotina</taxon>
        <taxon>Sordariomycetes</taxon>
        <taxon>Sordariomycetidae</taxon>
        <taxon>Sordariales</taxon>
        <taxon>Diplogelasinosporaceae</taxon>
        <taxon>Diplogelasinospora</taxon>
    </lineage>
</organism>
<name>A0AAN6S730_9PEZI</name>
<gene>
    <name evidence="1" type="ORF">QBC46DRAFT_457623</name>
</gene>
<dbReference type="Pfam" id="PF05536">
    <property type="entry name" value="Neurochondrin"/>
    <property type="match status" value="1"/>
</dbReference>
<dbReference type="InterPro" id="IPR008709">
    <property type="entry name" value="Neurochondrin"/>
</dbReference>
<dbReference type="Proteomes" id="UP001303473">
    <property type="component" value="Unassembled WGS sequence"/>
</dbReference>
<proteinExistence type="predicted"/>
<dbReference type="PANTHER" id="PTHR13109:SF7">
    <property type="entry name" value="NEUROCHONDRIN"/>
    <property type="match status" value="1"/>
</dbReference>
<reference evidence="2" key="1">
    <citation type="journal article" date="2023" name="Mol. Phylogenet. Evol.">
        <title>Genome-scale phylogeny and comparative genomics of the fungal order Sordariales.</title>
        <authorList>
            <person name="Hensen N."/>
            <person name="Bonometti L."/>
            <person name="Westerberg I."/>
            <person name="Brannstrom I.O."/>
            <person name="Guillou S."/>
            <person name="Cros-Aarteil S."/>
            <person name="Calhoun S."/>
            <person name="Haridas S."/>
            <person name="Kuo A."/>
            <person name="Mondo S."/>
            <person name="Pangilinan J."/>
            <person name="Riley R."/>
            <person name="LaButti K."/>
            <person name="Andreopoulos B."/>
            <person name="Lipzen A."/>
            <person name="Chen C."/>
            <person name="Yan M."/>
            <person name="Daum C."/>
            <person name="Ng V."/>
            <person name="Clum A."/>
            <person name="Steindorff A."/>
            <person name="Ohm R.A."/>
            <person name="Martin F."/>
            <person name="Silar P."/>
            <person name="Natvig D.O."/>
            <person name="Lalanne C."/>
            <person name="Gautier V."/>
            <person name="Ament-Velasquez S.L."/>
            <person name="Kruys A."/>
            <person name="Hutchinson M.I."/>
            <person name="Powell A.J."/>
            <person name="Barry K."/>
            <person name="Miller A.N."/>
            <person name="Grigoriev I.V."/>
            <person name="Debuchy R."/>
            <person name="Gladieux P."/>
            <person name="Hiltunen Thoren M."/>
            <person name="Johannesson H."/>
        </authorList>
    </citation>
    <scope>NUCLEOTIDE SEQUENCE [LARGE SCALE GENOMIC DNA]</scope>
    <source>
        <strain evidence="2">CBS 340.73</strain>
    </source>
</reference>
<keyword evidence="2" id="KW-1185">Reference proteome</keyword>
<comment type="caution">
    <text evidence="1">The sequence shown here is derived from an EMBL/GenBank/DDBJ whole genome shotgun (WGS) entry which is preliminary data.</text>
</comment>
<dbReference type="SUPFAM" id="SSF48371">
    <property type="entry name" value="ARM repeat"/>
    <property type="match status" value="1"/>
</dbReference>
<dbReference type="EMBL" id="MU853774">
    <property type="protein sequence ID" value="KAK3942453.1"/>
    <property type="molecule type" value="Genomic_DNA"/>
</dbReference>
<accession>A0AAN6S730</accession>